<dbReference type="GeneID" id="90761380"/>
<sequence length="126" mass="14836">MEDRITYYELKAEFLDCFYSCCRSKLDTYKKTGEKWGYSGEEIAYAYYQYENAFERPIENLMLNVLTLILKAGRGLKDVESNLRKFITDILAENSLEELIKDIGEDEKKDLLYDMQLLGLIEKKSK</sequence>
<keyword evidence="2" id="KW-1185">Reference proteome</keyword>
<evidence type="ECO:0000313" key="1">
    <source>
        <dbReference type="EMBL" id="TCV04120.1"/>
    </source>
</evidence>
<protein>
    <submittedName>
        <fullName evidence="1">Uncharacterized protein</fullName>
    </submittedName>
</protein>
<proteinExistence type="predicted"/>
<name>A0A4V2VSX7_9GAMM</name>
<comment type="caution">
    <text evidence="1">The sequence shown here is derived from an EMBL/GenBank/DDBJ whole genome shotgun (WGS) entry which is preliminary data.</text>
</comment>
<dbReference type="EMBL" id="SMBY01000012">
    <property type="protein sequence ID" value="TCV04120.1"/>
    <property type="molecule type" value="Genomic_DNA"/>
</dbReference>
<dbReference type="OrthoDB" id="5682000at2"/>
<dbReference type="AlphaFoldDB" id="A0A4V2VSX7"/>
<dbReference type="Proteomes" id="UP000295433">
    <property type="component" value="Unassembled WGS sequence"/>
</dbReference>
<accession>A0A4V2VSX7</accession>
<organism evidence="1 2">
    <name type="scientific">Samsonia erythrinae</name>
    <dbReference type="NCBI Taxonomy" id="160434"/>
    <lineage>
        <taxon>Bacteria</taxon>
        <taxon>Pseudomonadati</taxon>
        <taxon>Pseudomonadota</taxon>
        <taxon>Gammaproteobacteria</taxon>
        <taxon>Enterobacterales</taxon>
        <taxon>Pectobacteriaceae</taxon>
        <taxon>Samsonia</taxon>
    </lineage>
</organism>
<evidence type="ECO:0000313" key="2">
    <source>
        <dbReference type="Proteomes" id="UP000295433"/>
    </source>
</evidence>
<reference evidence="1 2" key="1">
    <citation type="submission" date="2019-03" db="EMBL/GenBank/DDBJ databases">
        <title>Genomic Encyclopedia of Type Strains, Phase IV (KMG-IV): sequencing the most valuable type-strain genomes for metagenomic binning, comparative biology and taxonomic classification.</title>
        <authorList>
            <person name="Goeker M."/>
        </authorList>
    </citation>
    <scope>NUCLEOTIDE SEQUENCE [LARGE SCALE GENOMIC DNA]</scope>
    <source>
        <strain evidence="1 2">DSM 16730</strain>
    </source>
</reference>
<dbReference type="RefSeq" id="WP_107168626.1">
    <property type="nucleotide sequence ID" value="NZ_JAWIZJ010000010.1"/>
</dbReference>
<gene>
    <name evidence="1" type="ORF">EDC54_112101</name>
</gene>